<name>A0ABN8RQN7_9CNID</name>
<proteinExistence type="predicted"/>
<dbReference type="Gene3D" id="2.60.40.10">
    <property type="entry name" value="Immunoglobulins"/>
    <property type="match status" value="1"/>
</dbReference>
<comment type="caution">
    <text evidence="2">The sequence shown here is derived from an EMBL/GenBank/DDBJ whole genome shotgun (WGS) entry which is preliminary data.</text>
</comment>
<dbReference type="InterPro" id="IPR036179">
    <property type="entry name" value="Ig-like_dom_sf"/>
</dbReference>
<dbReference type="Pfam" id="PF13927">
    <property type="entry name" value="Ig_3"/>
    <property type="match status" value="1"/>
</dbReference>
<dbReference type="PROSITE" id="PS50835">
    <property type="entry name" value="IG_LIKE"/>
    <property type="match status" value="1"/>
</dbReference>
<dbReference type="InterPro" id="IPR013783">
    <property type="entry name" value="Ig-like_fold"/>
</dbReference>
<keyword evidence="3" id="KW-1185">Reference proteome</keyword>
<dbReference type="EMBL" id="CALNXI010002001">
    <property type="protein sequence ID" value="CAH3181309.1"/>
    <property type="molecule type" value="Genomic_DNA"/>
</dbReference>
<feature type="domain" description="Ig-like" evidence="1">
    <location>
        <begin position="8"/>
        <end position="92"/>
    </location>
</feature>
<protein>
    <recommendedName>
        <fullName evidence="1">Ig-like domain-containing protein</fullName>
    </recommendedName>
</protein>
<evidence type="ECO:0000259" key="1">
    <source>
        <dbReference type="PROSITE" id="PS50835"/>
    </source>
</evidence>
<evidence type="ECO:0000313" key="3">
    <source>
        <dbReference type="Proteomes" id="UP001159427"/>
    </source>
</evidence>
<sequence>IFSSVELPKHFVLIPNKSITLFRGQDSRVTCECDGAADATLKWEKKVNKGSYSAVPESKVTIIKDLITNRVQAILKIVNAQLRDSGSYKCTVMVEPDKSDYRGEEIEQNFLLAGIGLLNTRKLRREVKPLTQGEDLKNTGKNFFGEVLFDNDKIVRSTCFRFPRQLSWQTTSG</sequence>
<accession>A0ABN8RQN7</accession>
<feature type="non-terminal residue" evidence="2">
    <location>
        <position position="1"/>
    </location>
</feature>
<evidence type="ECO:0000313" key="2">
    <source>
        <dbReference type="EMBL" id="CAH3181309.1"/>
    </source>
</evidence>
<dbReference type="Proteomes" id="UP001159427">
    <property type="component" value="Unassembled WGS sequence"/>
</dbReference>
<gene>
    <name evidence="2" type="ORF">PEVE_00013584</name>
</gene>
<dbReference type="SUPFAM" id="SSF48726">
    <property type="entry name" value="Immunoglobulin"/>
    <property type="match status" value="1"/>
</dbReference>
<organism evidence="2 3">
    <name type="scientific">Porites evermanni</name>
    <dbReference type="NCBI Taxonomy" id="104178"/>
    <lineage>
        <taxon>Eukaryota</taxon>
        <taxon>Metazoa</taxon>
        <taxon>Cnidaria</taxon>
        <taxon>Anthozoa</taxon>
        <taxon>Hexacorallia</taxon>
        <taxon>Scleractinia</taxon>
        <taxon>Fungiina</taxon>
        <taxon>Poritidae</taxon>
        <taxon>Porites</taxon>
    </lineage>
</organism>
<dbReference type="InterPro" id="IPR007110">
    <property type="entry name" value="Ig-like_dom"/>
</dbReference>
<reference evidence="2 3" key="1">
    <citation type="submission" date="2022-05" db="EMBL/GenBank/DDBJ databases">
        <authorList>
            <consortium name="Genoscope - CEA"/>
            <person name="William W."/>
        </authorList>
    </citation>
    <scope>NUCLEOTIDE SEQUENCE [LARGE SCALE GENOMIC DNA]</scope>
</reference>